<proteinExistence type="predicted"/>
<reference evidence="3" key="1">
    <citation type="submission" date="2007-12" db="EMBL/GenBank/DDBJ databases">
        <title>Annotation of Entamoeba dispar SAW760.</title>
        <authorList>
            <person name="Lorenzi H."/>
            <person name="Inman J."/>
            <person name="Schobel S."/>
            <person name="Amedeo P."/>
            <person name="Caler E."/>
        </authorList>
    </citation>
    <scope>NUCLEOTIDE SEQUENCE [LARGE SCALE GENOMIC DNA]</scope>
    <source>
        <strain evidence="3">ATCC PRA-260 / SAW760</strain>
    </source>
</reference>
<dbReference type="SMART" id="SM01398">
    <property type="entry name" value="Cornichon"/>
    <property type="match status" value="1"/>
</dbReference>
<dbReference type="GO" id="GO:0016192">
    <property type="term" value="P:vesicle-mediated transport"/>
    <property type="evidence" value="ECO:0007669"/>
    <property type="project" value="InterPro"/>
</dbReference>
<sequence>MLQLYFIVTWISGILLSGVELVIVLFHCLCIVDLQTDQLSPVDFCKRVNPFLIPEVIIQFILTIIYIPQFFIFELLFTIPLLSLDIYHFFQASFKYNPVTVFTNIHRKEVIGYLKICYYLLFIFVSIGRILFHVITSE</sequence>
<feature type="transmembrane region" description="Helical" evidence="1">
    <location>
        <begin position="7"/>
        <end position="36"/>
    </location>
</feature>
<name>B0EKS3_ENTDS</name>
<gene>
    <name evidence="2" type="ORF">EDI_216320</name>
</gene>
<dbReference type="VEuPathDB" id="AmoebaDB:EDI_216320"/>
<dbReference type="OrthoDB" id="8775810at2759"/>
<evidence type="ECO:0000256" key="1">
    <source>
        <dbReference type="SAM" id="Phobius"/>
    </source>
</evidence>
<dbReference type="AlphaFoldDB" id="B0EKS3"/>
<keyword evidence="3" id="KW-1185">Reference proteome</keyword>
<accession>B0EKS3</accession>
<keyword evidence="1" id="KW-0472">Membrane</keyword>
<feature type="transmembrane region" description="Helical" evidence="1">
    <location>
        <begin position="116"/>
        <end position="135"/>
    </location>
</feature>
<dbReference type="OMA" id="NNIRMYL"/>
<dbReference type="Pfam" id="PF03311">
    <property type="entry name" value="Cornichon"/>
    <property type="match status" value="1"/>
</dbReference>
<evidence type="ECO:0000313" key="3">
    <source>
        <dbReference type="Proteomes" id="UP000008076"/>
    </source>
</evidence>
<keyword evidence="1" id="KW-0812">Transmembrane</keyword>
<evidence type="ECO:0000313" key="2">
    <source>
        <dbReference type="EMBL" id="EDR24843.1"/>
    </source>
</evidence>
<feature type="transmembrane region" description="Helical" evidence="1">
    <location>
        <begin position="56"/>
        <end position="77"/>
    </location>
</feature>
<dbReference type="GeneID" id="5883881"/>
<protein>
    <submittedName>
        <fullName evidence="2">ER-derived vesicles protein ERV15, putative</fullName>
    </submittedName>
</protein>
<dbReference type="Proteomes" id="UP000008076">
    <property type="component" value="Unassembled WGS sequence"/>
</dbReference>
<organism evidence="3">
    <name type="scientific">Entamoeba dispar (strain ATCC PRA-260 / SAW760)</name>
    <dbReference type="NCBI Taxonomy" id="370354"/>
    <lineage>
        <taxon>Eukaryota</taxon>
        <taxon>Amoebozoa</taxon>
        <taxon>Evosea</taxon>
        <taxon>Archamoebae</taxon>
        <taxon>Mastigamoebida</taxon>
        <taxon>Entamoebidae</taxon>
        <taxon>Entamoeba</taxon>
    </lineage>
</organism>
<dbReference type="RefSeq" id="XP_001738782.1">
    <property type="nucleotide sequence ID" value="XM_001738730.1"/>
</dbReference>
<keyword evidence="1" id="KW-1133">Transmembrane helix</keyword>
<dbReference type="EMBL" id="DS549789">
    <property type="protein sequence ID" value="EDR24843.1"/>
    <property type="molecule type" value="Genomic_DNA"/>
</dbReference>
<dbReference type="InterPro" id="IPR003377">
    <property type="entry name" value="Cornichon"/>
</dbReference>
<dbReference type="KEGG" id="edi:EDI_216320"/>